<gene>
    <name evidence="3" type="ORF">Tsubulata_017587</name>
</gene>
<dbReference type="PROSITE" id="PS50088">
    <property type="entry name" value="ANK_REPEAT"/>
    <property type="match status" value="1"/>
</dbReference>
<dbReference type="InterPro" id="IPR036770">
    <property type="entry name" value="Ankyrin_rpt-contain_sf"/>
</dbReference>
<name>A0A9Q0G660_9ROSI</name>
<dbReference type="InterPro" id="IPR002110">
    <property type="entry name" value="Ankyrin_rpt"/>
</dbReference>
<keyword evidence="4" id="KW-1185">Reference proteome</keyword>
<evidence type="ECO:0000313" key="4">
    <source>
        <dbReference type="Proteomes" id="UP001141552"/>
    </source>
</evidence>
<dbReference type="AlphaFoldDB" id="A0A9Q0G660"/>
<accession>A0A9Q0G660</accession>
<proteinExistence type="predicted"/>
<feature type="repeat" description="ANK" evidence="1">
    <location>
        <begin position="296"/>
        <end position="328"/>
    </location>
</feature>
<dbReference type="Proteomes" id="UP001141552">
    <property type="component" value="Unassembled WGS sequence"/>
</dbReference>
<reference evidence="3" key="1">
    <citation type="submission" date="2022-02" db="EMBL/GenBank/DDBJ databases">
        <authorList>
            <person name="Henning P.M."/>
            <person name="McCubbin A.G."/>
            <person name="Shore J.S."/>
        </authorList>
    </citation>
    <scope>NUCLEOTIDE SEQUENCE</scope>
    <source>
        <strain evidence="3">F60SS</strain>
        <tissue evidence="3">Leaves</tissue>
    </source>
</reference>
<evidence type="ECO:0000256" key="1">
    <source>
        <dbReference type="PROSITE-ProRule" id="PRU00023"/>
    </source>
</evidence>
<dbReference type="PANTHER" id="PTHR24121">
    <property type="entry name" value="NO MECHANORECEPTOR POTENTIAL C, ISOFORM D-RELATED"/>
    <property type="match status" value="1"/>
</dbReference>
<dbReference type="PROSITE" id="PS50297">
    <property type="entry name" value="ANK_REP_REGION"/>
    <property type="match status" value="1"/>
</dbReference>
<organism evidence="3 4">
    <name type="scientific">Turnera subulata</name>
    <dbReference type="NCBI Taxonomy" id="218843"/>
    <lineage>
        <taxon>Eukaryota</taxon>
        <taxon>Viridiplantae</taxon>
        <taxon>Streptophyta</taxon>
        <taxon>Embryophyta</taxon>
        <taxon>Tracheophyta</taxon>
        <taxon>Spermatophyta</taxon>
        <taxon>Magnoliopsida</taxon>
        <taxon>eudicotyledons</taxon>
        <taxon>Gunneridae</taxon>
        <taxon>Pentapetalae</taxon>
        <taxon>rosids</taxon>
        <taxon>fabids</taxon>
        <taxon>Malpighiales</taxon>
        <taxon>Passifloraceae</taxon>
        <taxon>Turnera</taxon>
    </lineage>
</organism>
<comment type="caution">
    <text evidence="3">The sequence shown here is derived from an EMBL/GenBank/DDBJ whole genome shotgun (WGS) entry which is preliminary data.</text>
</comment>
<dbReference type="OrthoDB" id="1652385at2759"/>
<dbReference type="SUPFAM" id="SSF48403">
    <property type="entry name" value="Ankyrin repeat"/>
    <property type="match status" value="1"/>
</dbReference>
<feature type="domain" description="DUF4219" evidence="2">
    <location>
        <begin position="23"/>
        <end position="42"/>
    </location>
</feature>
<keyword evidence="1" id="KW-0040">ANK repeat</keyword>
<dbReference type="Gene3D" id="1.25.40.20">
    <property type="entry name" value="Ankyrin repeat-containing domain"/>
    <property type="match status" value="2"/>
</dbReference>
<reference evidence="3" key="2">
    <citation type="journal article" date="2023" name="Plants (Basel)">
        <title>Annotation of the Turnera subulata (Passifloraceae) Draft Genome Reveals the S-Locus Evolved after the Divergence of Turneroideae from Passifloroideae in a Stepwise Manner.</title>
        <authorList>
            <person name="Henning P.M."/>
            <person name="Roalson E.H."/>
            <person name="Mir W."/>
            <person name="McCubbin A.G."/>
            <person name="Shore J.S."/>
        </authorList>
    </citation>
    <scope>NUCLEOTIDE SEQUENCE</scope>
    <source>
        <strain evidence="3">F60SS</strain>
    </source>
</reference>
<dbReference type="Pfam" id="PF12796">
    <property type="entry name" value="Ank_2"/>
    <property type="match status" value="1"/>
</dbReference>
<dbReference type="InterPro" id="IPR025314">
    <property type="entry name" value="DUF4219"/>
</dbReference>
<dbReference type="EMBL" id="JAKUCV010002100">
    <property type="protein sequence ID" value="KAJ4843942.1"/>
    <property type="molecule type" value="Genomic_DNA"/>
</dbReference>
<evidence type="ECO:0000313" key="3">
    <source>
        <dbReference type="EMBL" id="KAJ4843942.1"/>
    </source>
</evidence>
<dbReference type="Pfam" id="PF13961">
    <property type="entry name" value="DUF4219"/>
    <property type="match status" value="1"/>
</dbReference>
<dbReference type="SMART" id="SM00248">
    <property type="entry name" value="ANK"/>
    <property type="match status" value="3"/>
</dbReference>
<dbReference type="PANTHER" id="PTHR24121:SF21">
    <property type="entry name" value="ANKYRIN REPEAT FAMILY PROTEIN"/>
    <property type="match status" value="1"/>
</dbReference>
<sequence length="524" mass="58706">MATTTHIVPNAVMVLKDLEADTYENWKACMMAYMEAQDLWDVMDEPAYPDARAYQNKFWRKKNAAALLAIKASCAPEILSHIRDTRSAKLAWDTLAAQSKQLELPNQQELPSQPQMPEFSANEHYGQYWMEYSTWTGMNTIALRAIQDACSPYIPSQIAGATSAKIVWETLAKLDQFKQRGIPRTDQRYNNPLLDVNAGYISGTTNPPTWIYQPNLGTSLLSYETKNFGLVISAIKNGEWGAILSFIERDPRILTSIISQDGSIPIHQAATAHQTEIARRLVELMSEQDLEIQSSNGHTALHDAAHVGSTAIARFLVQKNKKLVQIQSVIGAIPVALASASGYKDTTRYLYNCTPIELLYPENGNNGFGLLQYCITNRMFGLKQIYEMKLNHIYAMECIACICKEIPTTDLSQFSENTLWLTLLAAVQNGIEEIVIEILKAHPDSIIAVDNKGRDLMMLAIAFRQEKIFNLMLEGRRYTKADITDYNGNNMLHWAGMSPPPQQLARISGSGEHCTTKFLGISQQ</sequence>
<protein>
    <recommendedName>
        <fullName evidence="2">DUF4219 domain-containing protein</fullName>
    </recommendedName>
</protein>
<evidence type="ECO:0000259" key="2">
    <source>
        <dbReference type="Pfam" id="PF13961"/>
    </source>
</evidence>